<feature type="region of interest" description="Disordered" evidence="1">
    <location>
        <begin position="1"/>
        <end position="23"/>
    </location>
</feature>
<gene>
    <name evidence="2" type="ORF">CHLRE_06g285350v5</name>
</gene>
<dbReference type="ExpressionAtlas" id="A0A2K3DPX8">
    <property type="expression patterns" value="baseline and differential"/>
</dbReference>
<proteinExistence type="predicted"/>
<feature type="compositionally biased region" description="Polar residues" evidence="1">
    <location>
        <begin position="7"/>
        <end position="16"/>
    </location>
</feature>
<feature type="compositionally biased region" description="Low complexity" evidence="1">
    <location>
        <begin position="131"/>
        <end position="142"/>
    </location>
</feature>
<dbReference type="Proteomes" id="UP000006906">
    <property type="component" value="Chromosome 6"/>
</dbReference>
<feature type="region of interest" description="Disordered" evidence="1">
    <location>
        <begin position="389"/>
        <end position="472"/>
    </location>
</feature>
<dbReference type="GeneID" id="5720995"/>
<accession>A0A2K3DPX8</accession>
<name>A0A2K3DPX8_CHLRE</name>
<feature type="compositionally biased region" description="Polar residues" evidence="1">
    <location>
        <begin position="428"/>
        <end position="445"/>
    </location>
</feature>
<feature type="compositionally biased region" description="Basic residues" evidence="1">
    <location>
        <begin position="199"/>
        <end position="209"/>
    </location>
</feature>
<dbReference type="OrthoDB" id="551177at2759"/>
<sequence length="922" mass="94998">MEAAEQLAQSQSTKSQPARLDGLPRRPTGYCRFSPPTVLVPLVSSCHPPCPLTTVRNNFNEWWRGFKEATGVRPLKHDIECFYSSTEAQAAWAHDERPSIKEVCQHCKGMRTKEEVRAYFREYRLRRSRTRSSTGSESSDVSASEDHTRSACTAADVHTGCGTDEVTSPDPERKRPRRHAPSAAGAGGGRPPRPPPKAATRRRSPRGRPSRQQTHQHPSELVRKDLLLPSYYFLGAQQALAARQPGGDSDAAGSGHDTSNSALATIAPAIQVNYEVGQRRGTLNVASNAHAADIIPGGGGDSAAASENAEQYSSLRLHGGAALDIAPLQLHDGAAAANMTYDCRETQLGSTTLAAGGPGNNGSAAGCLAQVFLAADDGIASAMSGQRCGAQTGEQHRRPVTDRQAQAQEPPCSPRAGNASGLDESCNSEEAASQSAGTQHSQQQSHQDEVAPRGCARCRSHSGRPQSGDVCAGAARQWDKEAPPVGADRSSCCHPLGEGPSWLHAARLPPAPPLPPLSVMYSQAGPCHGWPGLPLAWSWAGDAEHRPDIGEQHTCQAPYHSRPTMGGFASAPLGLSFPQLAAFAPPAPRNPPPAPKAPVACSRGDATAMSCGAWGGTSAASGPGSTGAMLGPCPCPIHTGAFPGHVYSAAWYPPPAYGSYMPAGGYAYDPYGCYPSSAVGLPYPPRFYPRTGEPQLAPAVFTACTADAAAARGAPLHGRISASGSPLDGGSDDVPAAPARGALTLRTAQPSRPAPPGSAAPAAAPTAGAVDLRWSPTSPSAGLTNNSVFCWAKASAAVAAGHTSEGPNGAPGAAPAAARALGGSLAAADGRAAPAALLVGGSNGAPASFKRGRAPGNTPTRPIAALVQARSAASGGRRMEGCGGAVARGQRLFETDDLGDLLNEAFNGGLWETKHQMGSARS</sequence>
<evidence type="ECO:0000313" key="2">
    <source>
        <dbReference type="EMBL" id="PNW82593.1"/>
    </source>
</evidence>
<reference evidence="2 3" key="1">
    <citation type="journal article" date="2007" name="Science">
        <title>The Chlamydomonas genome reveals the evolution of key animal and plant functions.</title>
        <authorList>
            <person name="Merchant S.S."/>
            <person name="Prochnik S.E."/>
            <person name="Vallon O."/>
            <person name="Harris E.H."/>
            <person name="Karpowicz S.J."/>
            <person name="Witman G.B."/>
            <person name="Terry A."/>
            <person name="Salamov A."/>
            <person name="Fritz-Laylin L.K."/>
            <person name="Marechal-Drouard L."/>
            <person name="Marshall W.F."/>
            <person name="Qu L.H."/>
            <person name="Nelson D.R."/>
            <person name="Sanderfoot A.A."/>
            <person name="Spalding M.H."/>
            <person name="Kapitonov V.V."/>
            <person name="Ren Q."/>
            <person name="Ferris P."/>
            <person name="Lindquist E."/>
            <person name="Shapiro H."/>
            <person name="Lucas S.M."/>
            <person name="Grimwood J."/>
            <person name="Schmutz J."/>
            <person name="Cardol P."/>
            <person name="Cerutti H."/>
            <person name="Chanfreau G."/>
            <person name="Chen C.L."/>
            <person name="Cognat V."/>
            <person name="Croft M.T."/>
            <person name="Dent R."/>
            <person name="Dutcher S."/>
            <person name="Fernandez E."/>
            <person name="Fukuzawa H."/>
            <person name="Gonzalez-Ballester D."/>
            <person name="Gonzalez-Halphen D."/>
            <person name="Hallmann A."/>
            <person name="Hanikenne M."/>
            <person name="Hippler M."/>
            <person name="Inwood W."/>
            <person name="Jabbari K."/>
            <person name="Kalanon M."/>
            <person name="Kuras R."/>
            <person name="Lefebvre P.A."/>
            <person name="Lemaire S.D."/>
            <person name="Lobanov A.V."/>
            <person name="Lohr M."/>
            <person name="Manuell A."/>
            <person name="Meier I."/>
            <person name="Mets L."/>
            <person name="Mittag M."/>
            <person name="Mittelmeier T."/>
            <person name="Moroney J.V."/>
            <person name="Moseley J."/>
            <person name="Napoli C."/>
            <person name="Nedelcu A.M."/>
            <person name="Niyogi K."/>
            <person name="Novoselov S.V."/>
            <person name="Paulsen I.T."/>
            <person name="Pazour G."/>
            <person name="Purton S."/>
            <person name="Ral J.P."/>
            <person name="Riano-Pachon D.M."/>
            <person name="Riekhof W."/>
            <person name="Rymarquis L."/>
            <person name="Schroda M."/>
            <person name="Stern D."/>
            <person name="Umen J."/>
            <person name="Willows R."/>
            <person name="Wilson N."/>
            <person name="Zimmer S.L."/>
            <person name="Allmer J."/>
            <person name="Balk J."/>
            <person name="Bisova K."/>
            <person name="Chen C.J."/>
            <person name="Elias M."/>
            <person name="Gendler K."/>
            <person name="Hauser C."/>
            <person name="Lamb M.R."/>
            <person name="Ledford H."/>
            <person name="Long J.C."/>
            <person name="Minagawa J."/>
            <person name="Page M.D."/>
            <person name="Pan J."/>
            <person name="Pootakham W."/>
            <person name="Roje S."/>
            <person name="Rose A."/>
            <person name="Stahlberg E."/>
            <person name="Terauchi A.M."/>
            <person name="Yang P."/>
            <person name="Ball S."/>
            <person name="Bowler C."/>
            <person name="Dieckmann C.L."/>
            <person name="Gladyshev V.N."/>
            <person name="Green P."/>
            <person name="Jorgensen R."/>
            <person name="Mayfield S."/>
            <person name="Mueller-Roeber B."/>
            <person name="Rajamani S."/>
            <person name="Sayre R.T."/>
            <person name="Brokstein P."/>
            <person name="Dubchak I."/>
            <person name="Goodstein D."/>
            <person name="Hornick L."/>
            <person name="Huang Y.W."/>
            <person name="Jhaveri J."/>
            <person name="Luo Y."/>
            <person name="Martinez D."/>
            <person name="Ngau W.C."/>
            <person name="Otillar B."/>
            <person name="Poliakov A."/>
            <person name="Porter A."/>
            <person name="Szajkowski L."/>
            <person name="Werner G."/>
            <person name="Zhou K."/>
            <person name="Grigoriev I.V."/>
            <person name="Rokhsar D.S."/>
            <person name="Grossman A.R."/>
        </authorList>
    </citation>
    <scope>NUCLEOTIDE SEQUENCE [LARGE SCALE GENOMIC DNA]</scope>
    <source>
        <strain evidence="3">CC-503</strain>
    </source>
</reference>
<dbReference type="EMBL" id="CM008967">
    <property type="protein sequence ID" value="PNW82593.1"/>
    <property type="molecule type" value="Genomic_DNA"/>
</dbReference>
<dbReference type="KEGG" id="cre:CHLRE_06g285350v5"/>
<evidence type="ECO:0000256" key="1">
    <source>
        <dbReference type="SAM" id="MobiDB-lite"/>
    </source>
</evidence>
<feature type="region of interest" description="Disordered" evidence="1">
    <location>
        <begin position="747"/>
        <end position="767"/>
    </location>
</feature>
<feature type="region of interest" description="Disordered" evidence="1">
    <location>
        <begin position="127"/>
        <end position="222"/>
    </location>
</feature>
<evidence type="ECO:0000313" key="3">
    <source>
        <dbReference type="Proteomes" id="UP000006906"/>
    </source>
</evidence>
<dbReference type="AlphaFoldDB" id="A0A2K3DPX8"/>
<keyword evidence="3" id="KW-1185">Reference proteome</keyword>
<protein>
    <submittedName>
        <fullName evidence="2">Uncharacterized protein</fullName>
    </submittedName>
</protein>
<dbReference type="RefSeq" id="XP_042924036.1">
    <property type="nucleotide sequence ID" value="XM_043063330.1"/>
</dbReference>
<dbReference type="InParanoid" id="A0A2K3DPX8"/>
<dbReference type="Gramene" id="PNW82593">
    <property type="protein sequence ID" value="PNW82593"/>
    <property type="gene ID" value="CHLRE_06g285350v5"/>
</dbReference>
<organism evidence="2 3">
    <name type="scientific">Chlamydomonas reinhardtii</name>
    <name type="common">Chlamydomonas smithii</name>
    <dbReference type="NCBI Taxonomy" id="3055"/>
    <lineage>
        <taxon>Eukaryota</taxon>
        <taxon>Viridiplantae</taxon>
        <taxon>Chlorophyta</taxon>
        <taxon>core chlorophytes</taxon>
        <taxon>Chlorophyceae</taxon>
        <taxon>CS clade</taxon>
        <taxon>Chlamydomonadales</taxon>
        <taxon>Chlamydomonadaceae</taxon>
        <taxon>Chlamydomonas</taxon>
    </lineage>
</organism>